<evidence type="ECO:0000256" key="2">
    <source>
        <dbReference type="ARBA" id="ARBA00022692"/>
    </source>
</evidence>
<comment type="subcellular location">
    <subcellularLocation>
        <location evidence="1">Membrane</location>
        <topology evidence="1">Multi-pass membrane protein</topology>
    </subcellularLocation>
</comment>
<accession>A0A0B1T4H8</accession>
<feature type="transmembrane region" description="Helical" evidence="5">
    <location>
        <begin position="143"/>
        <end position="167"/>
    </location>
</feature>
<dbReference type="PANTHER" id="PTHR12428:SF65">
    <property type="entry name" value="CYTOCHROME C OXIDASE ASSEMBLY PROTEIN COX18, MITOCHONDRIAL"/>
    <property type="match status" value="1"/>
</dbReference>
<dbReference type="GO" id="GO:0033617">
    <property type="term" value="P:mitochondrial respiratory chain complex IV assembly"/>
    <property type="evidence" value="ECO:0007669"/>
    <property type="project" value="TreeGrafter"/>
</dbReference>
<evidence type="ECO:0000256" key="1">
    <source>
        <dbReference type="ARBA" id="ARBA00004141"/>
    </source>
</evidence>
<protein>
    <recommendedName>
        <fullName evidence="8">60Kd inner membrane protein</fullName>
    </recommendedName>
</protein>
<dbReference type="InterPro" id="IPR001708">
    <property type="entry name" value="YidC/ALB3/OXA1/COX18"/>
</dbReference>
<keyword evidence="7" id="KW-1185">Reference proteome</keyword>
<evidence type="ECO:0008006" key="8">
    <source>
        <dbReference type="Google" id="ProtNLM"/>
    </source>
</evidence>
<evidence type="ECO:0000313" key="6">
    <source>
        <dbReference type="EMBL" id="KHJ92488.1"/>
    </source>
</evidence>
<evidence type="ECO:0000256" key="4">
    <source>
        <dbReference type="ARBA" id="ARBA00023136"/>
    </source>
</evidence>
<feature type="transmembrane region" description="Helical" evidence="5">
    <location>
        <begin position="104"/>
        <end position="123"/>
    </location>
</feature>
<evidence type="ECO:0000256" key="5">
    <source>
        <dbReference type="SAM" id="Phobius"/>
    </source>
</evidence>
<keyword evidence="2 5" id="KW-0812">Transmembrane</keyword>
<evidence type="ECO:0000256" key="3">
    <source>
        <dbReference type="ARBA" id="ARBA00022989"/>
    </source>
</evidence>
<dbReference type="PANTHER" id="PTHR12428">
    <property type="entry name" value="OXA1"/>
    <property type="match status" value="1"/>
</dbReference>
<reference evidence="6 7" key="1">
    <citation type="submission" date="2014-03" db="EMBL/GenBank/DDBJ databases">
        <title>Draft genome of the hookworm Oesophagostomum dentatum.</title>
        <authorList>
            <person name="Mitreva M."/>
        </authorList>
    </citation>
    <scope>NUCLEOTIDE SEQUENCE [LARGE SCALE GENOMIC DNA]</scope>
    <source>
        <strain evidence="6 7">OD-Hann</strain>
    </source>
</reference>
<dbReference type="AlphaFoldDB" id="A0A0B1T4H8"/>
<proteinExistence type="predicted"/>
<dbReference type="OrthoDB" id="2148490at2759"/>
<keyword evidence="3 5" id="KW-1133">Transmembrane helix</keyword>
<keyword evidence="4 5" id="KW-0472">Membrane</keyword>
<name>A0A0B1T4H8_OESDE</name>
<organism evidence="6 7">
    <name type="scientific">Oesophagostomum dentatum</name>
    <name type="common">Nodular worm</name>
    <dbReference type="NCBI Taxonomy" id="61180"/>
    <lineage>
        <taxon>Eukaryota</taxon>
        <taxon>Metazoa</taxon>
        <taxon>Ecdysozoa</taxon>
        <taxon>Nematoda</taxon>
        <taxon>Chromadorea</taxon>
        <taxon>Rhabditida</taxon>
        <taxon>Rhabditina</taxon>
        <taxon>Rhabditomorpha</taxon>
        <taxon>Strongyloidea</taxon>
        <taxon>Strongylidae</taxon>
        <taxon>Oesophagostomum</taxon>
    </lineage>
</organism>
<dbReference type="GO" id="GO:0032977">
    <property type="term" value="F:membrane insertase activity"/>
    <property type="evidence" value="ECO:0007669"/>
    <property type="project" value="InterPro"/>
</dbReference>
<dbReference type="EMBL" id="KN551321">
    <property type="protein sequence ID" value="KHJ92488.1"/>
    <property type="molecule type" value="Genomic_DNA"/>
</dbReference>
<dbReference type="Proteomes" id="UP000053660">
    <property type="component" value="Unassembled WGS sequence"/>
</dbReference>
<dbReference type="GO" id="GO:0005743">
    <property type="term" value="C:mitochondrial inner membrane"/>
    <property type="evidence" value="ECO:0007669"/>
    <property type="project" value="TreeGrafter"/>
</dbReference>
<evidence type="ECO:0000313" key="7">
    <source>
        <dbReference type="Proteomes" id="UP000053660"/>
    </source>
</evidence>
<sequence length="384" mass="43108">MPRISLLKKLSQHYKVELAPNATRTKLELQTNDPKIIAHSEKLLAEMVPQYLAEHGLQATRIQNLKMCTIPLWIFSSFAVRNVISSDFHPSIAGGLWIPDMLAPDPYFILPVAVGLFGFLNLYSQRKIYPMAMKTWKTKSYDFCLAFFTCFAVTIMCQLPACIPLYWLSVSISGFVQAQLLRHPSIKKLLGMLTAFIGAEPFKIISQRHQSTLPPAIGNLFLYASDCYITQGLQFGMECTFSYLASQKFKRNPAFIALHGLGMSWPAVFIASGLALRVASSPLHILAEKLFARRLHAQNFFTEGILKKLSQHYKVELVPNATRTKLELQTNDPKIIAHSEKLVCYSKSQLDGSSSREDFIAFADLLAMFFTPISVSRNGSSVSR</sequence>
<dbReference type="GO" id="GO:0032979">
    <property type="term" value="P:protein insertion into mitochondrial inner membrane from matrix"/>
    <property type="evidence" value="ECO:0007669"/>
    <property type="project" value="TreeGrafter"/>
</dbReference>
<gene>
    <name evidence="6" type="ORF">OESDEN_07625</name>
</gene>